<keyword evidence="3" id="KW-1185">Reference proteome</keyword>
<gene>
    <name evidence="2" type="ORF">Pmani_023408</name>
</gene>
<sequence>MCGPYYYYVWVCVWVWVWIVGVEGGSTPIHPVLADLLNTPVSPRPSLRSQLRGAATDPRGKTVLKVEEGSLCTNDLVFLEEEQRQGEVVRARRVLGRRGVPAHHLVLLLQVFPHAARIFVQGFQTELHSDVNKKDEGVITIATVHPTTGRLLRLYNHPAHAHVHPLHAFLSTLSSDKVMVVAASVWNVHNSVIQYLQDSVGVSVPMISNNEGVGVVWAWVVGVSGRVVEVGSTQGGVSVELHLHKLPAGESWCDSDSLPPRDDSWAARVELCTDYDGYGEWCTCPPIPSPWQPTVQRPPLPWQPEVQRPASPWQPIVQRQPSPWQPKAQVNSEAGDTITIILASHPTALYRLLVSVSEAGGKLTDILVFTSRPTTELQLITTTPSSTPPTTPTPTPPPTSILPPPTPTPTPPPTSILPPPPPPPPPSPPPPPPTPPPPPSPTLILPHLQTTQHPTTTPPLPQPTTTTPPLPRHPTTTPPLPQLPPLPPLCLRNTYLTLRVN</sequence>
<dbReference type="EMBL" id="JAWZYT010002406">
    <property type="protein sequence ID" value="KAK4304660.1"/>
    <property type="molecule type" value="Genomic_DNA"/>
</dbReference>
<comment type="caution">
    <text evidence="2">The sequence shown here is derived from an EMBL/GenBank/DDBJ whole genome shotgun (WGS) entry which is preliminary data.</text>
</comment>
<dbReference type="PRINTS" id="PR01217">
    <property type="entry name" value="PRICHEXTENSN"/>
</dbReference>
<accession>A0AAE1PCB7</accession>
<feature type="region of interest" description="Disordered" evidence="1">
    <location>
        <begin position="379"/>
        <end position="486"/>
    </location>
</feature>
<organism evidence="2 3">
    <name type="scientific">Petrolisthes manimaculis</name>
    <dbReference type="NCBI Taxonomy" id="1843537"/>
    <lineage>
        <taxon>Eukaryota</taxon>
        <taxon>Metazoa</taxon>
        <taxon>Ecdysozoa</taxon>
        <taxon>Arthropoda</taxon>
        <taxon>Crustacea</taxon>
        <taxon>Multicrustacea</taxon>
        <taxon>Malacostraca</taxon>
        <taxon>Eumalacostraca</taxon>
        <taxon>Eucarida</taxon>
        <taxon>Decapoda</taxon>
        <taxon>Pleocyemata</taxon>
        <taxon>Anomura</taxon>
        <taxon>Galatheoidea</taxon>
        <taxon>Porcellanidae</taxon>
        <taxon>Petrolisthes</taxon>
    </lineage>
</organism>
<reference evidence="2" key="1">
    <citation type="submission" date="2023-11" db="EMBL/GenBank/DDBJ databases">
        <title>Genome assemblies of two species of porcelain crab, Petrolisthes cinctipes and Petrolisthes manimaculis (Anomura: Porcellanidae).</title>
        <authorList>
            <person name="Angst P."/>
        </authorList>
    </citation>
    <scope>NUCLEOTIDE SEQUENCE</scope>
    <source>
        <strain evidence="2">PB745_02</strain>
        <tissue evidence="2">Gill</tissue>
    </source>
</reference>
<dbReference type="AlphaFoldDB" id="A0AAE1PCB7"/>
<evidence type="ECO:0000313" key="3">
    <source>
        <dbReference type="Proteomes" id="UP001292094"/>
    </source>
</evidence>
<protein>
    <submittedName>
        <fullName evidence="2">Uncharacterized protein</fullName>
    </submittedName>
</protein>
<feature type="compositionally biased region" description="Pro residues" evidence="1">
    <location>
        <begin position="386"/>
        <end position="441"/>
    </location>
</feature>
<evidence type="ECO:0000313" key="2">
    <source>
        <dbReference type="EMBL" id="KAK4304660.1"/>
    </source>
</evidence>
<name>A0AAE1PCB7_9EUCA</name>
<evidence type="ECO:0000256" key="1">
    <source>
        <dbReference type="SAM" id="MobiDB-lite"/>
    </source>
</evidence>
<dbReference type="Proteomes" id="UP001292094">
    <property type="component" value="Unassembled WGS sequence"/>
</dbReference>
<proteinExistence type="predicted"/>
<feature type="compositionally biased region" description="Pro residues" evidence="1">
    <location>
        <begin position="456"/>
        <end position="486"/>
    </location>
</feature>
<feature type="compositionally biased region" description="Low complexity" evidence="1">
    <location>
        <begin position="442"/>
        <end position="455"/>
    </location>
</feature>